<dbReference type="AlphaFoldDB" id="A0A6A6SRF8"/>
<dbReference type="OrthoDB" id="4172108at2759"/>
<organism evidence="2 3">
    <name type="scientific">Lophiostoma macrostomum CBS 122681</name>
    <dbReference type="NCBI Taxonomy" id="1314788"/>
    <lineage>
        <taxon>Eukaryota</taxon>
        <taxon>Fungi</taxon>
        <taxon>Dikarya</taxon>
        <taxon>Ascomycota</taxon>
        <taxon>Pezizomycotina</taxon>
        <taxon>Dothideomycetes</taxon>
        <taxon>Pleosporomycetidae</taxon>
        <taxon>Pleosporales</taxon>
        <taxon>Lophiostomataceae</taxon>
        <taxon>Lophiostoma</taxon>
    </lineage>
</organism>
<evidence type="ECO:0000256" key="1">
    <source>
        <dbReference type="SAM" id="MobiDB-lite"/>
    </source>
</evidence>
<evidence type="ECO:0008006" key="4">
    <source>
        <dbReference type="Google" id="ProtNLM"/>
    </source>
</evidence>
<dbReference type="EMBL" id="MU004486">
    <property type="protein sequence ID" value="KAF2649587.1"/>
    <property type="molecule type" value="Genomic_DNA"/>
</dbReference>
<feature type="compositionally biased region" description="Low complexity" evidence="1">
    <location>
        <begin position="331"/>
        <end position="348"/>
    </location>
</feature>
<name>A0A6A6SRF8_9PLEO</name>
<feature type="region of interest" description="Disordered" evidence="1">
    <location>
        <begin position="331"/>
        <end position="372"/>
    </location>
</feature>
<evidence type="ECO:0000313" key="3">
    <source>
        <dbReference type="Proteomes" id="UP000799324"/>
    </source>
</evidence>
<evidence type="ECO:0000313" key="2">
    <source>
        <dbReference type="EMBL" id="KAF2649587.1"/>
    </source>
</evidence>
<gene>
    <name evidence="2" type="ORF">K491DRAFT_610465</name>
</gene>
<sequence>MAFGASPSDIIKLVEVSTRIYAAFKDANDNSETQVKALIQEFAEFHTCLLELDELMKDYGKRLPFSIAGFKETLQRCQKTLEPYSTHLVDNRRMTVKKAYYTIKYIGQEKEIDNLRKQIGGHYSALQLRINFLQIVDGHMYTTNGMVSSSRTTPNALPAPSEASQVYREWLLYDQWLKAQNERVATAEDGTLVRPISLGGTPVVAPLGDDRAAAALYRLQREVEDVMLIEENRVKRRAGESRTTLSPSDAIRQEVRTMPQVPSQRTFSVETHASGLSNADLSSSVVTLRPTSISSPSPMPSASSQIPYDELQFHPIEWDSNLSSQLRRSGSVSSYSTSRPSFSTSASSPNDVSGLGISTAGTTPDDRQLRHAPSAASLASLALGESVLSWRELSRRVQVQRTSTQGTQTRSCDVHWRYREDAGLSFRAVGRHDKRVWTVQHFPASGPSIPLTTTDSEGEVSLDFPRSSFGKLEKGCTDIKYTFADLAASKPFQTMLYSKNGQDRVTLLFDRQIKEISSDQNRPECRGRNLRLWEKIETRDEPNGSGQTDVIVLVLLFYTSALEEKKAHWVEEPHHVFQWLKESEYKDTSDKLRLVFSKEPAKWTSEKLFQKRKDSKDSGQPQDAENEVRSSVALQRSNTLTSVSSYSAISVASTKSRLFKHGRNANHATNLNRFGYGELEIKFQCKQDRRDFVEMWKQRVRPLGHVYRG</sequence>
<dbReference type="Proteomes" id="UP000799324">
    <property type="component" value="Unassembled WGS sequence"/>
</dbReference>
<proteinExistence type="predicted"/>
<reference evidence="2" key="1">
    <citation type="journal article" date="2020" name="Stud. Mycol.">
        <title>101 Dothideomycetes genomes: a test case for predicting lifestyles and emergence of pathogens.</title>
        <authorList>
            <person name="Haridas S."/>
            <person name="Albert R."/>
            <person name="Binder M."/>
            <person name="Bloem J."/>
            <person name="Labutti K."/>
            <person name="Salamov A."/>
            <person name="Andreopoulos B."/>
            <person name="Baker S."/>
            <person name="Barry K."/>
            <person name="Bills G."/>
            <person name="Bluhm B."/>
            <person name="Cannon C."/>
            <person name="Castanera R."/>
            <person name="Culley D."/>
            <person name="Daum C."/>
            <person name="Ezra D."/>
            <person name="Gonzalez J."/>
            <person name="Henrissat B."/>
            <person name="Kuo A."/>
            <person name="Liang C."/>
            <person name="Lipzen A."/>
            <person name="Lutzoni F."/>
            <person name="Magnuson J."/>
            <person name="Mondo S."/>
            <person name="Nolan M."/>
            <person name="Ohm R."/>
            <person name="Pangilinan J."/>
            <person name="Park H.-J."/>
            <person name="Ramirez L."/>
            <person name="Alfaro M."/>
            <person name="Sun H."/>
            <person name="Tritt A."/>
            <person name="Yoshinaga Y."/>
            <person name="Zwiers L.-H."/>
            <person name="Turgeon B."/>
            <person name="Goodwin S."/>
            <person name="Spatafora J."/>
            <person name="Crous P."/>
            <person name="Grigoriev I."/>
        </authorList>
    </citation>
    <scope>NUCLEOTIDE SEQUENCE</scope>
    <source>
        <strain evidence="2">CBS 122681</strain>
    </source>
</reference>
<feature type="region of interest" description="Disordered" evidence="1">
    <location>
        <begin position="607"/>
        <end position="631"/>
    </location>
</feature>
<accession>A0A6A6SRF8</accession>
<feature type="compositionally biased region" description="Basic and acidic residues" evidence="1">
    <location>
        <begin position="607"/>
        <end position="617"/>
    </location>
</feature>
<protein>
    <recommendedName>
        <fullName evidence="4">Fungal N-terminal domain-containing protein</fullName>
    </recommendedName>
</protein>
<keyword evidence="3" id="KW-1185">Reference proteome</keyword>